<dbReference type="PANTHER" id="PTHR21435:SF1">
    <property type="entry name" value="MITOCHONDRIAL IMPORT INNER MEMBRANE TRANSLOCASE SUBUNIT TIM29"/>
    <property type="match status" value="1"/>
</dbReference>
<dbReference type="Pfam" id="PF10171">
    <property type="entry name" value="Tim29"/>
    <property type="match status" value="1"/>
</dbReference>
<dbReference type="InterPro" id="IPR019322">
    <property type="entry name" value="TIMM29"/>
</dbReference>
<dbReference type="PANTHER" id="PTHR21435">
    <property type="entry name" value="MITOCHONDRIAL IMPORT INNER MEMBRANE TRANSLOCASE SUBUNIT TIM29"/>
    <property type="match status" value="1"/>
</dbReference>
<proteinExistence type="predicted"/>
<evidence type="ECO:0000313" key="1">
    <source>
        <dbReference type="Proteomes" id="UP000887565"/>
    </source>
</evidence>
<dbReference type="GO" id="GO:0045039">
    <property type="term" value="P:protein insertion into mitochondrial inner membrane"/>
    <property type="evidence" value="ECO:0007669"/>
    <property type="project" value="TreeGrafter"/>
</dbReference>
<dbReference type="Proteomes" id="UP000887565">
    <property type="component" value="Unplaced"/>
</dbReference>
<dbReference type="OMA" id="WRLKWKM"/>
<evidence type="ECO:0000313" key="2">
    <source>
        <dbReference type="WBParaSite" id="nRc.2.0.1.t45395-RA"/>
    </source>
</evidence>
<dbReference type="WBParaSite" id="nRc.2.0.1.t45395-RA">
    <property type="protein sequence ID" value="nRc.2.0.1.t45395-RA"/>
    <property type="gene ID" value="nRc.2.0.1.g45395"/>
</dbReference>
<name>A0A915L6M1_ROMCU</name>
<keyword evidence="1" id="KW-1185">Reference proteome</keyword>
<organism evidence="1 2">
    <name type="scientific">Romanomermis culicivorax</name>
    <name type="common">Nematode worm</name>
    <dbReference type="NCBI Taxonomy" id="13658"/>
    <lineage>
        <taxon>Eukaryota</taxon>
        <taxon>Metazoa</taxon>
        <taxon>Ecdysozoa</taxon>
        <taxon>Nematoda</taxon>
        <taxon>Enoplea</taxon>
        <taxon>Dorylaimia</taxon>
        <taxon>Mermithida</taxon>
        <taxon>Mermithoidea</taxon>
        <taxon>Mermithidae</taxon>
        <taxon>Romanomermis</taxon>
    </lineage>
</organism>
<accession>A0A915L6M1</accession>
<dbReference type="AlphaFoldDB" id="A0A915L6M1"/>
<sequence length="194" mass="23498">MDYYLVRKIWWMATIFRRAGLNLKNYLQNLKTDYLTVARDFFVEAKNKPFKTAFYASALSFFVYTYKQNPDLKHYENRLNFYRLKLCTLSDLQRNSRSENYLHRALTLTQNEQRIERLNLLIFSILYTADYSTQCRSFASQCKEVGPSWRERLMGENFLDFGVWNRWYFLESKMIDYDTDSQASSNVWQENFKI</sequence>
<dbReference type="GO" id="GO:0042721">
    <property type="term" value="C:TIM22 mitochondrial import inner membrane insertion complex"/>
    <property type="evidence" value="ECO:0007669"/>
    <property type="project" value="InterPro"/>
</dbReference>
<reference evidence="2" key="1">
    <citation type="submission" date="2022-11" db="UniProtKB">
        <authorList>
            <consortium name="WormBaseParasite"/>
        </authorList>
    </citation>
    <scope>IDENTIFICATION</scope>
</reference>
<protein>
    <submittedName>
        <fullName evidence="2">Uncharacterized protein</fullName>
    </submittedName>
</protein>